<keyword evidence="2" id="KW-1185">Reference proteome</keyword>
<protein>
    <recommendedName>
        <fullName evidence="3">Aminotransferase-like plant mobile domain-containing protein</fullName>
    </recommendedName>
</protein>
<accession>A0ABQ4XDL9</accession>
<name>A0ABQ4XDL9_9ASTR</name>
<organism evidence="1 2">
    <name type="scientific">Tanacetum coccineum</name>
    <dbReference type="NCBI Taxonomy" id="301880"/>
    <lineage>
        <taxon>Eukaryota</taxon>
        <taxon>Viridiplantae</taxon>
        <taxon>Streptophyta</taxon>
        <taxon>Embryophyta</taxon>
        <taxon>Tracheophyta</taxon>
        <taxon>Spermatophyta</taxon>
        <taxon>Magnoliopsida</taxon>
        <taxon>eudicotyledons</taxon>
        <taxon>Gunneridae</taxon>
        <taxon>Pentapetalae</taxon>
        <taxon>asterids</taxon>
        <taxon>campanulids</taxon>
        <taxon>Asterales</taxon>
        <taxon>Asteraceae</taxon>
        <taxon>Asteroideae</taxon>
        <taxon>Anthemideae</taxon>
        <taxon>Anthemidinae</taxon>
        <taxon>Tanacetum</taxon>
    </lineage>
</organism>
<proteinExistence type="predicted"/>
<dbReference type="Proteomes" id="UP001151760">
    <property type="component" value="Unassembled WGS sequence"/>
</dbReference>
<sequence length="140" mass="15674">MPTLIDQPTRLTLGWSLTHLEVDRTKSYGIMGLMVNDFFMPINKVIGLKGAAWGLSRFGTLLGEREEDQVDLTKHDKQLSLVVDYFQWLASCFGSSWSNGPPCCNITVGTLYKVWCMEIALLHNEEVSGIPIVIPIRSNS</sequence>
<reference evidence="1" key="2">
    <citation type="submission" date="2022-01" db="EMBL/GenBank/DDBJ databases">
        <authorList>
            <person name="Yamashiro T."/>
            <person name="Shiraishi A."/>
            <person name="Satake H."/>
            <person name="Nakayama K."/>
        </authorList>
    </citation>
    <scope>NUCLEOTIDE SEQUENCE</scope>
</reference>
<comment type="caution">
    <text evidence="1">The sequence shown here is derived from an EMBL/GenBank/DDBJ whole genome shotgun (WGS) entry which is preliminary data.</text>
</comment>
<reference evidence="1" key="1">
    <citation type="journal article" date="2022" name="Int. J. Mol. Sci.">
        <title>Draft Genome of Tanacetum Coccineum: Genomic Comparison of Closely Related Tanacetum-Family Plants.</title>
        <authorList>
            <person name="Yamashiro T."/>
            <person name="Shiraishi A."/>
            <person name="Nakayama K."/>
            <person name="Satake H."/>
        </authorList>
    </citation>
    <scope>NUCLEOTIDE SEQUENCE</scope>
</reference>
<gene>
    <name evidence="1" type="ORF">Tco_0677471</name>
</gene>
<evidence type="ECO:0000313" key="1">
    <source>
        <dbReference type="EMBL" id="GJS62907.1"/>
    </source>
</evidence>
<evidence type="ECO:0000313" key="2">
    <source>
        <dbReference type="Proteomes" id="UP001151760"/>
    </source>
</evidence>
<evidence type="ECO:0008006" key="3">
    <source>
        <dbReference type="Google" id="ProtNLM"/>
    </source>
</evidence>
<dbReference type="EMBL" id="BQNB010009393">
    <property type="protein sequence ID" value="GJS62907.1"/>
    <property type="molecule type" value="Genomic_DNA"/>
</dbReference>